<evidence type="ECO:0000256" key="1">
    <source>
        <dbReference type="ARBA" id="ARBA00022450"/>
    </source>
</evidence>
<evidence type="ECO:0000313" key="6">
    <source>
        <dbReference type="Proteomes" id="UP000668214"/>
    </source>
</evidence>
<dbReference type="GO" id="GO:0004312">
    <property type="term" value="F:fatty acid synthase activity"/>
    <property type="evidence" value="ECO:0007669"/>
    <property type="project" value="TreeGrafter"/>
</dbReference>
<dbReference type="Pfam" id="PF00109">
    <property type="entry name" value="ketoacyl-synt"/>
    <property type="match status" value="1"/>
</dbReference>
<dbReference type="PANTHER" id="PTHR43775:SF23">
    <property type="entry name" value="FATTY ACID SYNTHASE 3"/>
    <property type="match status" value="1"/>
</dbReference>
<dbReference type="InterPro" id="IPR016035">
    <property type="entry name" value="Acyl_Trfase/lysoPLipase"/>
</dbReference>
<dbReference type="Pfam" id="PF16197">
    <property type="entry name" value="KAsynt_C_assoc"/>
    <property type="match status" value="1"/>
</dbReference>
<dbReference type="Proteomes" id="UP000668214">
    <property type="component" value="Unassembled WGS sequence"/>
</dbReference>
<dbReference type="InterPro" id="IPR032821">
    <property type="entry name" value="PKS_assoc"/>
</dbReference>
<keyword evidence="2" id="KW-0597">Phosphoprotein</keyword>
<gene>
    <name evidence="5" type="primary">Fasn_0</name>
    <name evidence="5" type="ORF">G6Z78_0003456</name>
</gene>
<evidence type="ECO:0000256" key="3">
    <source>
        <dbReference type="ARBA" id="ARBA00022679"/>
    </source>
</evidence>
<evidence type="ECO:0000259" key="4">
    <source>
        <dbReference type="PROSITE" id="PS52004"/>
    </source>
</evidence>
<reference evidence="5" key="1">
    <citation type="submission" date="2020-02" db="EMBL/GenBank/DDBJ databases">
        <title>Relaxed selection underlies rapid genomic changes in the transitions from sociality to social parasitism in ants.</title>
        <authorList>
            <person name="Bi X."/>
        </authorList>
    </citation>
    <scope>NUCLEOTIDE SEQUENCE</scope>
    <source>
        <strain evidence="5">BGI-DK2014c</strain>
        <tissue evidence="5">Whole body</tissue>
    </source>
</reference>
<dbReference type="SMART" id="SM00825">
    <property type="entry name" value="PKS_KS"/>
    <property type="match status" value="1"/>
</dbReference>
<evidence type="ECO:0000313" key="5">
    <source>
        <dbReference type="EMBL" id="KAG5318984.1"/>
    </source>
</evidence>
<dbReference type="PROSITE" id="PS52004">
    <property type="entry name" value="KS3_2"/>
    <property type="match status" value="1"/>
</dbReference>
<dbReference type="Gene3D" id="3.40.47.10">
    <property type="match status" value="2"/>
</dbReference>
<keyword evidence="6" id="KW-1185">Reference proteome</keyword>
<dbReference type="InterPro" id="IPR014043">
    <property type="entry name" value="Acyl_transferase_dom"/>
</dbReference>
<sequence length="767" mass="85918">MDGEETYRSWNDIDSGEEIVISGIAGRFPNSDNMNELKENLFNKIDLVRADHKRWEIEHAEFPRRMGTVNNVEKFDADFFELPFDQAHTLAPEARMLLEHSYEAIMDAGVNPKQLRGKNTAVITGSSYNETQKHLLFRDIKINQNIYGCHKSAVANMISYCLDLKGPSYNIDAACSSSLYALAFGYRCIMSGKCEDAMIGATNLCLYSIINLHFSRLDYIEAHGTGTKAGDPQEINAIYNSLCKNRETPLMIGSVKSNVGHSEPASGFNQIAKVIIGFETGFVPPNINYTSPRKDIDALLNGSIRVIQEQMPLKNGYVGINCYGFGGSNAHMLLKWNPKQKINNGAPNKDLPRLVILSGRTEESVKLFLNDIANHPIDVEYIRLLHDIYADNIKGHPWRGYIILNSFQQDSIKEIRNYEGVNRPVWFIFSALGSHWPGMGRNLLKFHVFAKAIRKCDDILKPYGISVIDIMTKMEESIYENRLKMFLGIIAIQIGLVDLLTSLGITPDYMISHSAGELGCAYADKCLTIEQTILSAYFIGLACADEKIIHSSMAIVNINYEHLKNICPANIEIICYNNENSSVVCGLKESIEEFMKKLQVNNIYVKKINCNIPFHSSYVASAENQLLLSLNKIIPCPKKRSSKWISTSIPRTKWFTSTSNQLSSADYHTQSILNKVLFSQTTELIPSNAVVIEIAPDDVLHYILTSSLPLNVTNLVLTRQTDKNINTILQGIGKLYNCGLQPQVANLYPPVVFPVSRGTPMISPSIR</sequence>
<feature type="non-terminal residue" evidence="5">
    <location>
        <position position="1"/>
    </location>
</feature>
<dbReference type="GO" id="GO:0004315">
    <property type="term" value="F:3-oxoacyl-[acyl-carrier-protein] synthase activity"/>
    <property type="evidence" value="ECO:0007669"/>
    <property type="project" value="InterPro"/>
</dbReference>
<feature type="non-terminal residue" evidence="5">
    <location>
        <position position="767"/>
    </location>
</feature>
<dbReference type="InterPro" id="IPR050091">
    <property type="entry name" value="PKS_NRPS_Biosynth_Enz"/>
</dbReference>
<name>A0A836FH17_9HYME</name>
<feature type="domain" description="Ketosynthase family 3 (KS3)" evidence="4">
    <location>
        <begin position="16"/>
        <end position="336"/>
    </location>
</feature>
<dbReference type="Gene3D" id="3.30.70.3290">
    <property type="match status" value="1"/>
</dbReference>
<organism evidence="5 6">
    <name type="scientific">Pseudoatta argentina</name>
    <dbReference type="NCBI Taxonomy" id="621737"/>
    <lineage>
        <taxon>Eukaryota</taxon>
        <taxon>Metazoa</taxon>
        <taxon>Ecdysozoa</taxon>
        <taxon>Arthropoda</taxon>
        <taxon>Hexapoda</taxon>
        <taxon>Insecta</taxon>
        <taxon>Pterygota</taxon>
        <taxon>Neoptera</taxon>
        <taxon>Endopterygota</taxon>
        <taxon>Hymenoptera</taxon>
        <taxon>Apocrita</taxon>
        <taxon>Aculeata</taxon>
        <taxon>Formicoidea</taxon>
        <taxon>Formicidae</taxon>
        <taxon>Myrmicinae</taxon>
        <taxon>Pseudoatta</taxon>
    </lineage>
</organism>
<dbReference type="CDD" id="cd00833">
    <property type="entry name" value="PKS"/>
    <property type="match status" value="1"/>
</dbReference>
<proteinExistence type="predicted"/>
<dbReference type="SMART" id="SM00827">
    <property type="entry name" value="PKS_AT"/>
    <property type="match status" value="1"/>
</dbReference>
<dbReference type="AlphaFoldDB" id="A0A836FH17"/>
<dbReference type="GO" id="GO:0006633">
    <property type="term" value="P:fatty acid biosynthetic process"/>
    <property type="evidence" value="ECO:0007669"/>
    <property type="project" value="InterPro"/>
</dbReference>
<dbReference type="SUPFAM" id="SSF53901">
    <property type="entry name" value="Thiolase-like"/>
    <property type="match status" value="2"/>
</dbReference>
<dbReference type="InterPro" id="IPR001227">
    <property type="entry name" value="Ac_transferase_dom_sf"/>
</dbReference>
<dbReference type="PANTHER" id="PTHR43775">
    <property type="entry name" value="FATTY ACID SYNTHASE"/>
    <property type="match status" value="1"/>
</dbReference>
<keyword evidence="3" id="KW-0808">Transferase</keyword>
<evidence type="ECO:0000256" key="2">
    <source>
        <dbReference type="ARBA" id="ARBA00022553"/>
    </source>
</evidence>
<protein>
    <submittedName>
        <fullName evidence="5">FAS synthase</fullName>
    </submittedName>
</protein>
<dbReference type="SUPFAM" id="SSF52151">
    <property type="entry name" value="FabD/lysophospholipase-like"/>
    <property type="match status" value="1"/>
</dbReference>
<dbReference type="PROSITE" id="PS00606">
    <property type="entry name" value="KS3_1"/>
    <property type="match status" value="1"/>
</dbReference>
<dbReference type="InterPro" id="IPR018201">
    <property type="entry name" value="Ketoacyl_synth_AS"/>
</dbReference>
<dbReference type="Gene3D" id="3.40.366.10">
    <property type="entry name" value="Malonyl-Coenzyme A Acyl Carrier Protein, domain 2"/>
    <property type="match status" value="1"/>
</dbReference>
<dbReference type="EMBL" id="JAANIA010001783">
    <property type="protein sequence ID" value="KAG5318984.1"/>
    <property type="molecule type" value="Genomic_DNA"/>
</dbReference>
<dbReference type="InterPro" id="IPR020841">
    <property type="entry name" value="PKS_Beta-ketoAc_synthase_dom"/>
</dbReference>
<accession>A0A836FH17</accession>
<comment type="caution">
    <text evidence="5">The sequence shown here is derived from an EMBL/GenBank/DDBJ whole genome shotgun (WGS) entry which is preliminary data.</text>
</comment>
<dbReference type="InterPro" id="IPR014030">
    <property type="entry name" value="Ketoacyl_synth_N"/>
</dbReference>
<keyword evidence="1" id="KW-0596">Phosphopantetheine</keyword>
<dbReference type="Pfam" id="PF00698">
    <property type="entry name" value="Acyl_transf_1"/>
    <property type="match status" value="1"/>
</dbReference>
<dbReference type="InterPro" id="IPR016039">
    <property type="entry name" value="Thiolase-like"/>
</dbReference>